<dbReference type="InterPro" id="IPR012349">
    <property type="entry name" value="Split_barrel_FMN-bd"/>
</dbReference>
<dbReference type="Pfam" id="PF01243">
    <property type="entry name" value="PNPOx_N"/>
    <property type="match status" value="1"/>
</dbReference>
<dbReference type="EMBL" id="JBIRPU010000022">
    <property type="protein sequence ID" value="MFI0795901.1"/>
    <property type="molecule type" value="Genomic_DNA"/>
</dbReference>
<protein>
    <submittedName>
        <fullName evidence="2">Pyridoxamine 5'-phosphate oxidase family protein</fullName>
    </submittedName>
</protein>
<accession>A0ABW7STS0</accession>
<dbReference type="Gene3D" id="2.30.110.10">
    <property type="entry name" value="Electron Transport, Fmn-binding Protein, Chain A"/>
    <property type="match status" value="1"/>
</dbReference>
<comment type="caution">
    <text evidence="2">The sequence shown here is derived from an EMBL/GenBank/DDBJ whole genome shotgun (WGS) entry which is preliminary data.</text>
</comment>
<dbReference type="Proteomes" id="UP001611075">
    <property type="component" value="Unassembled WGS sequence"/>
</dbReference>
<evidence type="ECO:0000313" key="3">
    <source>
        <dbReference type="Proteomes" id="UP001611075"/>
    </source>
</evidence>
<reference evidence="2 3" key="1">
    <citation type="submission" date="2024-10" db="EMBL/GenBank/DDBJ databases">
        <title>The Natural Products Discovery Center: Release of the First 8490 Sequenced Strains for Exploring Actinobacteria Biosynthetic Diversity.</title>
        <authorList>
            <person name="Kalkreuter E."/>
            <person name="Kautsar S.A."/>
            <person name="Yang D."/>
            <person name="Bader C.D."/>
            <person name="Teijaro C.N."/>
            <person name="Fluegel L."/>
            <person name="Davis C.M."/>
            <person name="Simpson J.R."/>
            <person name="Lauterbach L."/>
            <person name="Steele A.D."/>
            <person name="Gui C."/>
            <person name="Meng S."/>
            <person name="Li G."/>
            <person name="Viehrig K."/>
            <person name="Ye F."/>
            <person name="Su P."/>
            <person name="Kiefer A.F."/>
            <person name="Nichols A."/>
            <person name="Cepeda A.J."/>
            <person name="Yan W."/>
            <person name="Fan B."/>
            <person name="Jiang Y."/>
            <person name="Adhikari A."/>
            <person name="Zheng C.-J."/>
            <person name="Schuster L."/>
            <person name="Cowan T.M."/>
            <person name="Smanski M.J."/>
            <person name="Chevrette M.G."/>
            <person name="De Carvalho L.P.S."/>
            <person name="Shen B."/>
        </authorList>
    </citation>
    <scope>NUCLEOTIDE SEQUENCE [LARGE SCALE GENOMIC DNA]</scope>
    <source>
        <strain evidence="2 3">NPDC021253</strain>
    </source>
</reference>
<keyword evidence="3" id="KW-1185">Reference proteome</keyword>
<sequence>MEYPELVHLVNTDPVVRTLLDAPILMRLGYVGLDGHPRSVPVAYVWNGRAFVFASPTTAYKVRAIAAHPQVSFTVDTMSAEPRAKVAAALGAPVADYTPLMMLVRGTASIEVEQGLPQVHIDASRRMIGEHNVPEWERSKREHTREMALVTIVPTHVTVCDFITRFPPPAEVNAPAHGASPDPVP</sequence>
<evidence type="ECO:0000259" key="1">
    <source>
        <dbReference type="Pfam" id="PF01243"/>
    </source>
</evidence>
<dbReference type="SUPFAM" id="SSF50475">
    <property type="entry name" value="FMN-binding split barrel"/>
    <property type="match status" value="1"/>
</dbReference>
<dbReference type="InterPro" id="IPR011576">
    <property type="entry name" value="Pyridox_Oxase_N"/>
</dbReference>
<proteinExistence type="predicted"/>
<dbReference type="RefSeq" id="WP_396683530.1">
    <property type="nucleotide sequence ID" value="NZ_JBIRPU010000022.1"/>
</dbReference>
<evidence type="ECO:0000313" key="2">
    <source>
        <dbReference type="EMBL" id="MFI0795901.1"/>
    </source>
</evidence>
<gene>
    <name evidence="2" type="ORF">ACH4OY_24935</name>
</gene>
<feature type="domain" description="Pyridoxamine 5'-phosphate oxidase N-terminal" evidence="1">
    <location>
        <begin position="14"/>
        <end position="129"/>
    </location>
</feature>
<organism evidence="2 3">
    <name type="scientific">Micromonospora rubida</name>
    <dbReference type="NCBI Taxonomy" id="2697657"/>
    <lineage>
        <taxon>Bacteria</taxon>
        <taxon>Bacillati</taxon>
        <taxon>Actinomycetota</taxon>
        <taxon>Actinomycetes</taxon>
        <taxon>Micromonosporales</taxon>
        <taxon>Micromonosporaceae</taxon>
        <taxon>Micromonospora</taxon>
    </lineage>
</organism>
<name>A0ABW7STS0_9ACTN</name>